<dbReference type="EMBL" id="JBHSMG010000002">
    <property type="protein sequence ID" value="MFC5502117.1"/>
    <property type="molecule type" value="Genomic_DNA"/>
</dbReference>
<protein>
    <submittedName>
        <fullName evidence="5">SDR family NAD(P)-dependent oxidoreductase</fullName>
        <ecNumber evidence="5">1.-.-.-</ecNumber>
    </submittedName>
</protein>
<evidence type="ECO:0000313" key="5">
    <source>
        <dbReference type="EMBL" id="MFC5502117.1"/>
    </source>
</evidence>
<proteinExistence type="inferred from homology"/>
<comment type="caution">
    <text evidence="5">The sequence shown here is derived from an EMBL/GenBank/DDBJ whole genome shotgun (WGS) entry which is preliminary data.</text>
</comment>
<dbReference type="PRINTS" id="PR00081">
    <property type="entry name" value="GDHRDH"/>
</dbReference>
<dbReference type="SUPFAM" id="SSF51735">
    <property type="entry name" value="NAD(P)-binding Rossmann-fold domains"/>
    <property type="match status" value="1"/>
</dbReference>
<dbReference type="SMART" id="SM00822">
    <property type="entry name" value="PKS_KR"/>
    <property type="match status" value="1"/>
</dbReference>
<comment type="similarity">
    <text evidence="1 3">Belongs to the short-chain dehydrogenases/reductases (SDR) family.</text>
</comment>
<dbReference type="InterPro" id="IPR036291">
    <property type="entry name" value="NAD(P)-bd_dom_sf"/>
</dbReference>
<dbReference type="RefSeq" id="WP_386739820.1">
    <property type="nucleotide sequence ID" value="NZ_JBHSMG010000002.1"/>
</dbReference>
<name>A0ABW0NSB5_9MICO</name>
<dbReference type="GO" id="GO:0016491">
    <property type="term" value="F:oxidoreductase activity"/>
    <property type="evidence" value="ECO:0007669"/>
    <property type="project" value="UniProtKB-KW"/>
</dbReference>
<accession>A0ABW0NSB5</accession>
<dbReference type="EC" id="1.-.-.-" evidence="5"/>
<keyword evidence="2 5" id="KW-0560">Oxidoreductase</keyword>
<evidence type="ECO:0000256" key="1">
    <source>
        <dbReference type="ARBA" id="ARBA00006484"/>
    </source>
</evidence>
<evidence type="ECO:0000313" key="6">
    <source>
        <dbReference type="Proteomes" id="UP001596039"/>
    </source>
</evidence>
<dbReference type="PANTHER" id="PTHR44196:SF1">
    <property type="entry name" value="DEHYDROGENASE_REDUCTASE SDR FAMILY MEMBER 7B"/>
    <property type="match status" value="1"/>
</dbReference>
<gene>
    <name evidence="5" type="ORF">ACFPJ4_07690</name>
</gene>
<feature type="domain" description="Ketoreductase" evidence="4">
    <location>
        <begin position="6"/>
        <end position="189"/>
    </location>
</feature>
<keyword evidence="6" id="KW-1185">Reference proteome</keyword>
<dbReference type="PRINTS" id="PR00080">
    <property type="entry name" value="SDRFAMILY"/>
</dbReference>
<evidence type="ECO:0000256" key="3">
    <source>
        <dbReference type="RuleBase" id="RU000363"/>
    </source>
</evidence>
<dbReference type="InterPro" id="IPR057326">
    <property type="entry name" value="KR_dom"/>
</dbReference>
<evidence type="ECO:0000259" key="4">
    <source>
        <dbReference type="SMART" id="SM00822"/>
    </source>
</evidence>
<dbReference type="PANTHER" id="PTHR44196">
    <property type="entry name" value="DEHYDROGENASE/REDUCTASE SDR FAMILY MEMBER 7B"/>
    <property type="match status" value="1"/>
</dbReference>
<organism evidence="5 6">
    <name type="scientific">Lysinimonas soli</name>
    <dbReference type="NCBI Taxonomy" id="1074233"/>
    <lineage>
        <taxon>Bacteria</taxon>
        <taxon>Bacillati</taxon>
        <taxon>Actinomycetota</taxon>
        <taxon>Actinomycetes</taxon>
        <taxon>Micrococcales</taxon>
        <taxon>Microbacteriaceae</taxon>
        <taxon>Lysinimonas</taxon>
    </lineage>
</organism>
<dbReference type="Proteomes" id="UP001596039">
    <property type="component" value="Unassembled WGS sequence"/>
</dbReference>
<reference evidence="6" key="1">
    <citation type="journal article" date="2019" name="Int. J. Syst. Evol. Microbiol.">
        <title>The Global Catalogue of Microorganisms (GCM) 10K type strain sequencing project: providing services to taxonomists for standard genome sequencing and annotation.</title>
        <authorList>
            <consortium name="The Broad Institute Genomics Platform"/>
            <consortium name="The Broad Institute Genome Sequencing Center for Infectious Disease"/>
            <person name="Wu L."/>
            <person name="Ma J."/>
        </authorList>
    </citation>
    <scope>NUCLEOTIDE SEQUENCE [LARGE SCALE GENOMIC DNA]</scope>
    <source>
        <strain evidence="6">CGMCC 4.6997</strain>
    </source>
</reference>
<dbReference type="Gene3D" id="3.40.50.720">
    <property type="entry name" value="NAD(P)-binding Rossmann-like Domain"/>
    <property type="match status" value="1"/>
</dbReference>
<evidence type="ECO:0000256" key="2">
    <source>
        <dbReference type="ARBA" id="ARBA00023002"/>
    </source>
</evidence>
<sequence>MQIDKKVFVVTGGGNGMGREVVLGLLQRGARVAAVDLNEDGLDETVRLAGAPAGRLTTHPVNVTERRHVLALPEKIIEAHGQVDGLLNVAGIIQPFVKIQDLGFDDIERVMNVNFWGVVNMTKAFLPTLLTRPSAAVLNVSSMGGFLPVPGQAAYGASKAAVKLFTEALYAELRGTGVAVTVVFPGGVSTNITQNSGVTVPNMAALSAGKAPKTTTPAEAGREIIGALEKGSFRLRIGGDAKFMDRMSRLAPRRATELIANQMKALLGV</sequence>
<dbReference type="InterPro" id="IPR002347">
    <property type="entry name" value="SDR_fam"/>
</dbReference>
<dbReference type="CDD" id="cd05233">
    <property type="entry name" value="SDR_c"/>
    <property type="match status" value="1"/>
</dbReference>
<dbReference type="Pfam" id="PF00106">
    <property type="entry name" value="adh_short"/>
    <property type="match status" value="1"/>
</dbReference>